<name>A0A071M1T3_9BURK</name>
<dbReference type="GO" id="GO:0016787">
    <property type="term" value="F:hydrolase activity"/>
    <property type="evidence" value="ECO:0007669"/>
    <property type="project" value="UniProtKB-KW"/>
</dbReference>
<organism evidence="1">
    <name type="scientific">Burkholderia cenocepacia</name>
    <dbReference type="NCBI Taxonomy" id="95486"/>
    <lineage>
        <taxon>Bacteria</taxon>
        <taxon>Pseudomonadati</taxon>
        <taxon>Pseudomonadota</taxon>
        <taxon>Betaproteobacteria</taxon>
        <taxon>Burkholderiales</taxon>
        <taxon>Burkholderiaceae</taxon>
        <taxon>Burkholderia</taxon>
        <taxon>Burkholderia cepacia complex</taxon>
    </lineage>
</organism>
<dbReference type="Gene3D" id="2.130.10.10">
    <property type="entry name" value="YVTN repeat-like/Quinoprotein amine dehydrogenase"/>
    <property type="match status" value="3"/>
</dbReference>
<dbReference type="PANTHER" id="PTHR43739:SF5">
    <property type="entry name" value="EXO-ALPHA-SIALIDASE"/>
    <property type="match status" value="1"/>
</dbReference>
<sequence>MTATVLVATAGQGILRSNDDGKTWHRLGLDEPIEFDGIVRALAVDPATPSRVYAGADSGLCISEDGGAHWFRPENLLNGQTVWSIAIDPANPAVLYAGTGAPSRAALYKSSDAGLTWARTAPEFPEFCSGVNRPRLLTICVDPEDGRNVWYGVEEGGAWRSRDAGATWTRVDGPGTAIRNSDIHAIAVLPAGPHQPKTTVLLTVNAVHVSDDDGLTWDGKLSRDRFDGLYYTRTVVQLAAPGGDLLMAIGDGTPGTRSRIYRSPDRGRAWHETDLRTPPNSTFWAFGVHAARPGLVYAGTKYGHLFRSHDGGRSWTKEWRDFSEITAVAWTPFEAPLVAHAQSTH</sequence>
<dbReference type="InterPro" id="IPR015943">
    <property type="entry name" value="WD40/YVTN_repeat-like_dom_sf"/>
</dbReference>
<gene>
    <name evidence="1" type="ORF">DT99_34965</name>
</gene>
<evidence type="ECO:0000313" key="1">
    <source>
        <dbReference type="EMBL" id="KEA54919.1"/>
    </source>
</evidence>
<dbReference type="CDD" id="cd15482">
    <property type="entry name" value="Sialidase_non-viral"/>
    <property type="match status" value="1"/>
</dbReference>
<accession>A0A071M1T3</accession>
<keyword evidence="1" id="KW-0378">Hydrolase</keyword>
<reference evidence="1" key="1">
    <citation type="submission" date="2014-04" db="EMBL/GenBank/DDBJ databases">
        <title>In planta biocontrol of soil-borne Fusarium wilt of banana through a plant endophytic bacterium, Burkholderia cenocepacia 869T2.</title>
        <authorList>
            <person name="Ho Y.-N."/>
            <person name="Chiang H.-M."/>
            <person name="Chao C.-P."/>
            <person name="Su C.-C."/>
            <person name="Hsu H.-F."/>
            <person name="Guo C.-T."/>
            <person name="Hsieh J.-L."/>
            <person name="Huang C.-C."/>
        </authorList>
    </citation>
    <scope>NUCLEOTIDE SEQUENCE [LARGE SCALE GENOMIC DNA]</scope>
    <source>
        <strain evidence="1">869T2</strain>
    </source>
</reference>
<protein>
    <submittedName>
        <fullName evidence="1">Glycosyl hydrolase</fullName>
    </submittedName>
</protein>
<dbReference type="InterPro" id="IPR052025">
    <property type="entry name" value="Xyloglucanase_GH74"/>
</dbReference>
<dbReference type="OrthoDB" id="9767885at2"/>
<dbReference type="PANTHER" id="PTHR43739">
    <property type="entry name" value="XYLOGLUCANASE (EUROFUNG)"/>
    <property type="match status" value="1"/>
</dbReference>
<proteinExistence type="predicted"/>
<dbReference type="EMBL" id="JJOA01000076">
    <property type="protein sequence ID" value="KEA54919.1"/>
    <property type="molecule type" value="Genomic_DNA"/>
</dbReference>
<dbReference type="SUPFAM" id="SSF110296">
    <property type="entry name" value="Oligoxyloglucan reducing end-specific cellobiohydrolase"/>
    <property type="match status" value="1"/>
</dbReference>
<dbReference type="AlphaFoldDB" id="A0A071M1T3"/>
<comment type="caution">
    <text evidence="1">The sequence shown here is derived from an EMBL/GenBank/DDBJ whole genome shotgun (WGS) entry which is preliminary data.</text>
</comment>
<dbReference type="GO" id="GO:0010411">
    <property type="term" value="P:xyloglucan metabolic process"/>
    <property type="evidence" value="ECO:0007669"/>
    <property type="project" value="TreeGrafter"/>
</dbReference>